<dbReference type="AlphaFoldDB" id="I0K7Y3"/>
<sequence>MSTQRLVLLLLAGVSLFICNANRVFTNAPKPVAVIELFTSQGCSSCPAADRLLGETIRQANAEGQAVYALSFHVDYWDRLGWRDPFSGHQYTERQRRYAQLFKLQTVYTPQAVLNGRQEFVGSNRARLKALMDNALQDGARVGVQLATQRKGNTITVDYSLTGNLSGTLLNVALVSGSVSTDIGRGENAGRKLVNNNVVRAFATVPGREHGQATLVAPANFDPDDGAVIAYVQQEKTLTTLGASQIALR</sequence>
<evidence type="ECO:0000313" key="2">
    <source>
        <dbReference type="EMBL" id="CCH00236.1"/>
    </source>
</evidence>
<feature type="signal peptide" evidence="1">
    <location>
        <begin position="1"/>
        <end position="21"/>
    </location>
</feature>
<dbReference type="HOGENOM" id="CLU_065609_1_0_10"/>
<feature type="chain" id="PRO_5003630292" description="Secreted protein" evidence="1">
    <location>
        <begin position="22"/>
        <end position="249"/>
    </location>
</feature>
<evidence type="ECO:0000313" key="3">
    <source>
        <dbReference type="Proteomes" id="UP000011058"/>
    </source>
</evidence>
<name>I0K7Y3_9BACT</name>
<dbReference type="PANTHER" id="PTHR36057:SF1">
    <property type="entry name" value="LIPOPROTEIN LIPID ATTACHMENT SITE-LIKE PROTEIN, PUTATIVE (DUF1223)-RELATED"/>
    <property type="match status" value="1"/>
</dbReference>
<reference evidence="2 3" key="1">
    <citation type="journal article" date="2012" name="J. Bacteriol.">
        <title>Genome Sequence of Fibrella aestuarina BUZ 2T, a Filamentous Marine Bacterium.</title>
        <authorList>
            <person name="Filippini M."/>
            <person name="Qi W."/>
            <person name="Blom J."/>
            <person name="Goesmann A."/>
            <person name="Smits T.H."/>
            <person name="Bagheri H.C."/>
        </authorList>
    </citation>
    <scope>NUCLEOTIDE SEQUENCE [LARGE SCALE GENOMIC DNA]</scope>
    <source>
        <strain evidence="3">BUZ 2T</strain>
    </source>
</reference>
<dbReference type="Proteomes" id="UP000011058">
    <property type="component" value="Chromosome"/>
</dbReference>
<dbReference type="InterPro" id="IPR010634">
    <property type="entry name" value="DUF1223"/>
</dbReference>
<dbReference type="KEGG" id="fae:FAES_2227"/>
<dbReference type="PANTHER" id="PTHR36057">
    <property type="match status" value="1"/>
</dbReference>
<proteinExistence type="predicted"/>
<dbReference type="OrthoDB" id="9808254at2"/>
<accession>I0K7Y3</accession>
<dbReference type="eggNOG" id="COG5429">
    <property type="taxonomic scope" value="Bacteria"/>
</dbReference>
<dbReference type="InterPro" id="IPR036249">
    <property type="entry name" value="Thioredoxin-like_sf"/>
</dbReference>
<keyword evidence="3" id="KW-1185">Reference proteome</keyword>
<protein>
    <recommendedName>
        <fullName evidence="4">Secreted protein</fullName>
    </recommendedName>
</protein>
<dbReference type="Pfam" id="PF06764">
    <property type="entry name" value="DUF1223"/>
    <property type="match status" value="1"/>
</dbReference>
<dbReference type="PATRIC" id="fig|1166018.3.peg.3982"/>
<dbReference type="RefSeq" id="WP_015331335.1">
    <property type="nucleotide sequence ID" value="NC_020054.1"/>
</dbReference>
<gene>
    <name evidence="2" type="ORF">FAES_2227</name>
</gene>
<dbReference type="STRING" id="1166018.FAES_2227"/>
<evidence type="ECO:0008006" key="4">
    <source>
        <dbReference type="Google" id="ProtNLM"/>
    </source>
</evidence>
<keyword evidence="1" id="KW-0732">Signal</keyword>
<dbReference type="EMBL" id="HE796683">
    <property type="protein sequence ID" value="CCH00236.1"/>
    <property type="molecule type" value="Genomic_DNA"/>
</dbReference>
<organism evidence="2 3">
    <name type="scientific">Fibrella aestuarina BUZ 2</name>
    <dbReference type="NCBI Taxonomy" id="1166018"/>
    <lineage>
        <taxon>Bacteria</taxon>
        <taxon>Pseudomonadati</taxon>
        <taxon>Bacteroidota</taxon>
        <taxon>Cytophagia</taxon>
        <taxon>Cytophagales</taxon>
        <taxon>Spirosomataceae</taxon>
        <taxon>Fibrella</taxon>
    </lineage>
</organism>
<dbReference type="SUPFAM" id="SSF52833">
    <property type="entry name" value="Thioredoxin-like"/>
    <property type="match status" value="1"/>
</dbReference>
<evidence type="ECO:0000256" key="1">
    <source>
        <dbReference type="SAM" id="SignalP"/>
    </source>
</evidence>